<dbReference type="EMBL" id="UYRR01008851">
    <property type="protein sequence ID" value="VDK24548.1"/>
    <property type="molecule type" value="Genomic_DNA"/>
</dbReference>
<reference evidence="2 3" key="2">
    <citation type="submission" date="2018-11" db="EMBL/GenBank/DDBJ databases">
        <authorList>
            <consortium name="Pathogen Informatics"/>
        </authorList>
    </citation>
    <scope>NUCLEOTIDE SEQUENCE [LARGE SCALE GENOMIC DNA]</scope>
</reference>
<feature type="compositionally biased region" description="Basic and acidic residues" evidence="1">
    <location>
        <begin position="43"/>
        <end position="64"/>
    </location>
</feature>
<reference evidence="4" key="1">
    <citation type="submission" date="2017-02" db="UniProtKB">
        <authorList>
            <consortium name="WormBaseParasite"/>
        </authorList>
    </citation>
    <scope>IDENTIFICATION</scope>
</reference>
<organism evidence="4">
    <name type="scientific">Anisakis simplex</name>
    <name type="common">Herring worm</name>
    <dbReference type="NCBI Taxonomy" id="6269"/>
    <lineage>
        <taxon>Eukaryota</taxon>
        <taxon>Metazoa</taxon>
        <taxon>Ecdysozoa</taxon>
        <taxon>Nematoda</taxon>
        <taxon>Chromadorea</taxon>
        <taxon>Rhabditida</taxon>
        <taxon>Spirurina</taxon>
        <taxon>Ascaridomorpha</taxon>
        <taxon>Ascaridoidea</taxon>
        <taxon>Anisakidae</taxon>
        <taxon>Anisakis</taxon>
        <taxon>Anisakis simplex complex</taxon>
    </lineage>
</organism>
<feature type="region of interest" description="Disordered" evidence="1">
    <location>
        <begin position="41"/>
        <end position="74"/>
    </location>
</feature>
<accession>A0A0M3JBN8</accession>
<sequence>MDVRLTIGFGQQYFFKPTYFIISSNGEYDLVKAAAEEIAQSEAAKENDDHANDNRSLMDTDHSSSIEGSESEMK</sequence>
<proteinExistence type="predicted"/>
<protein>
    <submittedName>
        <fullName evidence="2 4">Uncharacterized protein</fullName>
    </submittedName>
</protein>
<keyword evidence="3" id="KW-1185">Reference proteome</keyword>
<evidence type="ECO:0000256" key="1">
    <source>
        <dbReference type="SAM" id="MobiDB-lite"/>
    </source>
</evidence>
<name>A0A0M3JBN8_ANISI</name>
<gene>
    <name evidence="2" type="ORF">ASIM_LOCUS4820</name>
</gene>
<evidence type="ECO:0000313" key="3">
    <source>
        <dbReference type="Proteomes" id="UP000267096"/>
    </source>
</evidence>
<dbReference type="Proteomes" id="UP000267096">
    <property type="component" value="Unassembled WGS sequence"/>
</dbReference>
<evidence type="ECO:0000313" key="2">
    <source>
        <dbReference type="EMBL" id="VDK24548.1"/>
    </source>
</evidence>
<dbReference type="WBParaSite" id="ASIM_0000501501-mRNA-1">
    <property type="protein sequence ID" value="ASIM_0000501501-mRNA-1"/>
    <property type="gene ID" value="ASIM_0000501501"/>
</dbReference>
<evidence type="ECO:0000313" key="4">
    <source>
        <dbReference type="WBParaSite" id="ASIM_0000501501-mRNA-1"/>
    </source>
</evidence>
<dbReference type="AlphaFoldDB" id="A0A0M3JBN8"/>